<dbReference type="FunFam" id="3.40.50.720:FF:000209">
    <property type="entry name" value="Polyketide synthase Pks12"/>
    <property type="match status" value="1"/>
</dbReference>
<keyword evidence="4" id="KW-0521">NADP</keyword>
<dbReference type="Gene3D" id="3.40.47.10">
    <property type="match status" value="1"/>
</dbReference>
<dbReference type="InterPro" id="IPR016039">
    <property type="entry name" value="Thiolase-like"/>
</dbReference>
<keyword evidence="2" id="KW-0597">Phosphoprotein</keyword>
<feature type="domain" description="PKS/mFAS DH" evidence="12">
    <location>
        <begin position="996"/>
        <end position="1324"/>
    </location>
</feature>
<feature type="domain" description="Ketosynthase family 3 (KS3)" evidence="11">
    <location>
        <begin position="18"/>
        <end position="445"/>
    </location>
</feature>
<feature type="active site" description="Proton acceptor; for dehydratase activity" evidence="8">
    <location>
        <position position="1028"/>
    </location>
</feature>
<organism evidence="14">
    <name type="scientific">Colletotrichum graminicola (strain M1.001 / M2 / FGSC 10212)</name>
    <name type="common">Maize anthracnose fungus</name>
    <name type="synonym">Glomerella graminicola</name>
    <dbReference type="NCBI Taxonomy" id="645133"/>
    <lineage>
        <taxon>Eukaryota</taxon>
        <taxon>Fungi</taxon>
        <taxon>Dikarya</taxon>
        <taxon>Ascomycota</taxon>
        <taxon>Pezizomycotina</taxon>
        <taxon>Sordariomycetes</taxon>
        <taxon>Hypocreomycetidae</taxon>
        <taxon>Glomerellales</taxon>
        <taxon>Glomerellaceae</taxon>
        <taxon>Colletotrichum</taxon>
        <taxon>Colletotrichum graminicola species complex</taxon>
    </lineage>
</organism>
<dbReference type="InterPro" id="IPR036736">
    <property type="entry name" value="ACP-like_sf"/>
</dbReference>
<dbReference type="Pfam" id="PF14765">
    <property type="entry name" value="PS-DH"/>
    <property type="match status" value="1"/>
</dbReference>
<dbReference type="InterPro" id="IPR013154">
    <property type="entry name" value="ADH-like_N"/>
</dbReference>
<dbReference type="Pfam" id="PF08242">
    <property type="entry name" value="Methyltransf_12"/>
    <property type="match status" value="1"/>
</dbReference>
<dbReference type="SMART" id="SM00822">
    <property type="entry name" value="PKS_KR"/>
    <property type="match status" value="1"/>
</dbReference>
<dbReference type="InterPro" id="IPR057326">
    <property type="entry name" value="KR_dom"/>
</dbReference>
<dbReference type="InterPro" id="IPR020843">
    <property type="entry name" value="ER"/>
</dbReference>
<keyword evidence="3" id="KW-0808">Transferase</keyword>
<feature type="active site" description="Proton donor; for dehydratase activity" evidence="8">
    <location>
        <position position="1234"/>
    </location>
</feature>
<evidence type="ECO:0000256" key="7">
    <source>
        <dbReference type="ARBA" id="ARBA00023315"/>
    </source>
</evidence>
<keyword evidence="1" id="KW-0596">Phosphopantetheine</keyword>
<dbReference type="InterPro" id="IPR009081">
    <property type="entry name" value="PP-bd_ACP"/>
</dbReference>
<dbReference type="Pfam" id="PF00107">
    <property type="entry name" value="ADH_zinc_N"/>
    <property type="match status" value="1"/>
</dbReference>
<dbReference type="Pfam" id="PF08659">
    <property type="entry name" value="KR"/>
    <property type="match status" value="1"/>
</dbReference>
<dbReference type="eggNOG" id="KOG1202">
    <property type="taxonomic scope" value="Eukaryota"/>
</dbReference>
<dbReference type="PANTHER" id="PTHR43775:SF29">
    <property type="entry name" value="ASPERFURANONE POLYKETIDE SYNTHASE AFOG-RELATED"/>
    <property type="match status" value="1"/>
</dbReference>
<dbReference type="InterPro" id="IPR020807">
    <property type="entry name" value="PKS_DH"/>
</dbReference>
<dbReference type="PROSITE" id="PS52004">
    <property type="entry name" value="KS3_2"/>
    <property type="match status" value="1"/>
</dbReference>
<dbReference type="EMBL" id="GG697492">
    <property type="protein sequence ID" value="EFQ36730.1"/>
    <property type="molecule type" value="Genomic_DNA"/>
</dbReference>
<dbReference type="SUPFAM" id="SSF50129">
    <property type="entry name" value="GroES-like"/>
    <property type="match status" value="1"/>
</dbReference>
<evidence type="ECO:0000256" key="9">
    <source>
        <dbReference type="SAM" id="MobiDB-lite"/>
    </source>
</evidence>
<feature type="domain" description="Carrier" evidence="10">
    <location>
        <begin position="2586"/>
        <end position="2663"/>
    </location>
</feature>
<dbReference type="GO" id="GO:0044550">
    <property type="term" value="P:secondary metabolite biosynthetic process"/>
    <property type="evidence" value="ECO:0007669"/>
    <property type="project" value="TreeGrafter"/>
</dbReference>
<proteinExistence type="predicted"/>
<evidence type="ECO:0000259" key="12">
    <source>
        <dbReference type="PROSITE" id="PS52019"/>
    </source>
</evidence>
<dbReference type="Pfam" id="PF02801">
    <property type="entry name" value="Ketoacyl-synt_C"/>
    <property type="match status" value="1"/>
</dbReference>
<dbReference type="CDD" id="cd05195">
    <property type="entry name" value="enoyl_red"/>
    <property type="match status" value="1"/>
</dbReference>
<dbReference type="InterPro" id="IPR011032">
    <property type="entry name" value="GroES-like_sf"/>
</dbReference>
<dbReference type="PANTHER" id="PTHR43775">
    <property type="entry name" value="FATTY ACID SYNTHASE"/>
    <property type="match status" value="1"/>
</dbReference>
<dbReference type="PROSITE" id="PS00606">
    <property type="entry name" value="KS3_1"/>
    <property type="match status" value="1"/>
</dbReference>
<dbReference type="InterPro" id="IPR049552">
    <property type="entry name" value="PKS_DH_N"/>
</dbReference>
<dbReference type="GO" id="GO:0031177">
    <property type="term" value="F:phosphopantetheine binding"/>
    <property type="evidence" value="ECO:0007669"/>
    <property type="project" value="InterPro"/>
</dbReference>
<dbReference type="PROSITE" id="PS50075">
    <property type="entry name" value="CARRIER"/>
    <property type="match status" value="1"/>
</dbReference>
<dbReference type="InterPro" id="IPR020841">
    <property type="entry name" value="PKS_Beta-ketoAc_synthase_dom"/>
</dbReference>
<gene>
    <name evidence="13" type="ORF">GLRG_11878</name>
</gene>
<dbReference type="Pfam" id="PF00698">
    <property type="entry name" value="Acyl_transf_1"/>
    <property type="match status" value="1"/>
</dbReference>
<dbReference type="Pfam" id="PF08240">
    <property type="entry name" value="ADH_N"/>
    <property type="match status" value="1"/>
</dbReference>
<dbReference type="InterPro" id="IPR014030">
    <property type="entry name" value="Ketoacyl_synth_N"/>
</dbReference>
<dbReference type="RefSeq" id="XP_008100750.1">
    <property type="nucleotide sequence ID" value="XM_008102559.1"/>
</dbReference>
<dbReference type="InterPro" id="IPR016035">
    <property type="entry name" value="Acyl_Trfase/lysoPLipase"/>
</dbReference>
<dbReference type="GO" id="GO:0004312">
    <property type="term" value="F:fatty acid synthase activity"/>
    <property type="evidence" value="ECO:0007669"/>
    <property type="project" value="TreeGrafter"/>
</dbReference>
<dbReference type="InterPro" id="IPR029063">
    <property type="entry name" value="SAM-dependent_MTases_sf"/>
</dbReference>
<evidence type="ECO:0000256" key="5">
    <source>
        <dbReference type="ARBA" id="ARBA00023002"/>
    </source>
</evidence>
<feature type="region of interest" description="Disordered" evidence="9">
    <location>
        <begin position="1919"/>
        <end position="1945"/>
    </location>
</feature>
<dbReference type="SUPFAM" id="SSF52151">
    <property type="entry name" value="FabD/lysophospholipase-like"/>
    <property type="match status" value="1"/>
</dbReference>
<dbReference type="Gene3D" id="3.40.50.150">
    <property type="entry name" value="Vaccinia Virus protein VP39"/>
    <property type="match status" value="1"/>
</dbReference>
<dbReference type="SUPFAM" id="SSF53335">
    <property type="entry name" value="S-adenosyl-L-methionine-dependent methyltransferases"/>
    <property type="match status" value="1"/>
</dbReference>
<evidence type="ECO:0000256" key="8">
    <source>
        <dbReference type="PROSITE-ProRule" id="PRU01363"/>
    </source>
</evidence>
<dbReference type="GeneID" id="24417241"/>
<dbReference type="OrthoDB" id="329835at2759"/>
<reference evidence="14" key="1">
    <citation type="journal article" date="2012" name="Nat. Genet.">
        <title>Lifestyle transitions in plant pathogenic Colletotrichum fungi deciphered by genome and transcriptome analyses.</title>
        <authorList>
            <person name="O'Connell R.J."/>
            <person name="Thon M.R."/>
            <person name="Hacquard S."/>
            <person name="Amyotte S.G."/>
            <person name="Kleemann J."/>
            <person name="Torres M.F."/>
            <person name="Damm U."/>
            <person name="Buiate E.A."/>
            <person name="Epstein L."/>
            <person name="Alkan N."/>
            <person name="Altmueller J."/>
            <person name="Alvarado-Balderrama L."/>
            <person name="Bauser C.A."/>
            <person name="Becker C."/>
            <person name="Birren B.W."/>
            <person name="Chen Z."/>
            <person name="Choi J."/>
            <person name="Crouch J.A."/>
            <person name="Duvick J.P."/>
            <person name="Farman M.A."/>
            <person name="Gan P."/>
            <person name="Heiman D."/>
            <person name="Henrissat B."/>
            <person name="Howard R.J."/>
            <person name="Kabbage M."/>
            <person name="Koch C."/>
            <person name="Kracher B."/>
            <person name="Kubo Y."/>
            <person name="Law A.D."/>
            <person name="Lebrun M.-H."/>
            <person name="Lee Y.-H."/>
            <person name="Miyara I."/>
            <person name="Moore N."/>
            <person name="Neumann U."/>
            <person name="Nordstroem K."/>
            <person name="Panaccione D.G."/>
            <person name="Panstruga R."/>
            <person name="Place M."/>
            <person name="Proctor R.H."/>
            <person name="Prusky D."/>
            <person name="Rech G."/>
            <person name="Reinhardt R."/>
            <person name="Rollins J.A."/>
            <person name="Rounsley S."/>
            <person name="Schardl C.L."/>
            <person name="Schwartz D.C."/>
            <person name="Shenoy N."/>
            <person name="Shirasu K."/>
            <person name="Sikhakolli U.R."/>
            <person name="Stueber K."/>
            <person name="Sukno S.A."/>
            <person name="Sweigard J.A."/>
            <person name="Takano Y."/>
            <person name="Takahara H."/>
            <person name="Trail F."/>
            <person name="van der Does H.C."/>
            <person name="Voll L.M."/>
            <person name="Will I."/>
            <person name="Young S."/>
            <person name="Zeng Q."/>
            <person name="Zhang J."/>
            <person name="Zhou S."/>
            <person name="Dickman M.B."/>
            <person name="Schulze-Lefert P."/>
            <person name="Ver Loren van Themaat E."/>
            <person name="Ma L.-J."/>
            <person name="Vaillancourt L.J."/>
        </authorList>
    </citation>
    <scope>NUCLEOTIDE SEQUENCE [LARGE SCALE GENOMIC DNA]</scope>
    <source>
        <strain evidence="14">M1.001 / M2 / FGSC 10212</strain>
    </source>
</reference>
<dbReference type="Gene3D" id="3.40.50.720">
    <property type="entry name" value="NAD(P)-binding Rossmann-like Domain"/>
    <property type="match status" value="2"/>
</dbReference>
<feature type="region of interest" description="Disordered" evidence="9">
    <location>
        <begin position="474"/>
        <end position="507"/>
    </location>
</feature>
<dbReference type="SMART" id="SM00823">
    <property type="entry name" value="PKS_PP"/>
    <property type="match status" value="1"/>
</dbReference>
<dbReference type="SUPFAM" id="SSF53901">
    <property type="entry name" value="Thiolase-like"/>
    <property type="match status" value="1"/>
</dbReference>
<evidence type="ECO:0000256" key="1">
    <source>
        <dbReference type="ARBA" id="ARBA00022450"/>
    </source>
</evidence>
<evidence type="ECO:0000256" key="4">
    <source>
        <dbReference type="ARBA" id="ARBA00022857"/>
    </source>
</evidence>
<feature type="region of interest" description="C-terminal hotdog fold" evidence="8">
    <location>
        <begin position="1167"/>
        <end position="1324"/>
    </location>
</feature>
<dbReference type="InterPro" id="IPR013968">
    <property type="entry name" value="PKS_KR"/>
</dbReference>
<keyword evidence="6" id="KW-0511">Multifunctional enzyme</keyword>
<dbReference type="GO" id="GO:0006633">
    <property type="term" value="P:fatty acid biosynthetic process"/>
    <property type="evidence" value="ECO:0007669"/>
    <property type="project" value="InterPro"/>
</dbReference>
<dbReference type="PROSITE" id="PS52019">
    <property type="entry name" value="PKS_MFAS_DH"/>
    <property type="match status" value="1"/>
</dbReference>
<evidence type="ECO:0000313" key="14">
    <source>
        <dbReference type="Proteomes" id="UP000008782"/>
    </source>
</evidence>
<dbReference type="InterPro" id="IPR002364">
    <property type="entry name" value="Quin_OxRdtase/zeta-crystal_CS"/>
</dbReference>
<evidence type="ECO:0000256" key="2">
    <source>
        <dbReference type="ARBA" id="ARBA00022553"/>
    </source>
</evidence>
<dbReference type="InterPro" id="IPR018201">
    <property type="entry name" value="Ketoacyl_synth_AS"/>
</dbReference>
<evidence type="ECO:0000256" key="6">
    <source>
        <dbReference type="ARBA" id="ARBA00023268"/>
    </source>
</evidence>
<dbReference type="CDD" id="cd02440">
    <property type="entry name" value="AdoMet_MTases"/>
    <property type="match status" value="1"/>
</dbReference>
<dbReference type="SUPFAM" id="SSF47336">
    <property type="entry name" value="ACP-like"/>
    <property type="match status" value="1"/>
</dbReference>
<dbReference type="PROSITE" id="PS01162">
    <property type="entry name" value="QOR_ZETA_CRYSTAL"/>
    <property type="match status" value="1"/>
</dbReference>
<dbReference type="Gene3D" id="3.90.180.10">
    <property type="entry name" value="Medium-chain alcohol dehydrogenases, catalytic domain"/>
    <property type="match status" value="1"/>
</dbReference>
<dbReference type="HOGENOM" id="CLU_000022_31_0_1"/>
<dbReference type="SMART" id="SM00826">
    <property type="entry name" value="PKS_DH"/>
    <property type="match status" value="1"/>
</dbReference>
<keyword evidence="14" id="KW-1185">Reference proteome</keyword>
<dbReference type="CDD" id="cd00833">
    <property type="entry name" value="PKS"/>
    <property type="match status" value="1"/>
</dbReference>
<dbReference type="Gene3D" id="1.10.1200.10">
    <property type="entry name" value="ACP-like"/>
    <property type="match status" value="1"/>
</dbReference>
<feature type="region of interest" description="N-terminal hotdog fold" evidence="8">
    <location>
        <begin position="996"/>
        <end position="1133"/>
    </location>
</feature>
<accession>E3R0U2</accession>
<dbReference type="SMART" id="SM00827">
    <property type="entry name" value="PKS_AT"/>
    <property type="match status" value="1"/>
</dbReference>
<dbReference type="Pfam" id="PF21089">
    <property type="entry name" value="PKS_DH_N"/>
    <property type="match status" value="1"/>
</dbReference>
<dbReference type="GO" id="GO:0008270">
    <property type="term" value="F:zinc ion binding"/>
    <property type="evidence" value="ECO:0007669"/>
    <property type="project" value="InterPro"/>
</dbReference>
<dbReference type="InterPro" id="IPR050091">
    <property type="entry name" value="PKS_NRPS_Biosynth_Enz"/>
</dbReference>
<dbReference type="Proteomes" id="UP000008782">
    <property type="component" value="Unassembled WGS sequence"/>
</dbReference>
<evidence type="ECO:0000259" key="10">
    <source>
        <dbReference type="PROSITE" id="PS50075"/>
    </source>
</evidence>
<dbReference type="SMART" id="SM00829">
    <property type="entry name" value="PKS_ER"/>
    <property type="match status" value="1"/>
</dbReference>
<dbReference type="Gene3D" id="3.40.366.10">
    <property type="entry name" value="Malonyl-Coenzyme A Acyl Carrier Protein, domain 2"/>
    <property type="match status" value="1"/>
</dbReference>
<dbReference type="InterPro" id="IPR049551">
    <property type="entry name" value="PKS_DH_C"/>
</dbReference>
<dbReference type="GO" id="GO:0004315">
    <property type="term" value="F:3-oxoacyl-[acyl-carrier-protein] synthase activity"/>
    <property type="evidence" value="ECO:0007669"/>
    <property type="project" value="InterPro"/>
</dbReference>
<sequence length="2667" mass="291920">MLPATSPVSMGEQRSLQSEPIAIIGLNLKFPGEATSMQAFWAMLENGLNASCEVPAGRFNIDAFYHPDPARLDSIRVRKAHFMAEDPRAFDAAFFNMSPAEASILDPQQRGLLEGAYHTFENAGIAMECAAGSKTSVFCASFGRDSDAIVARDPAFQSRYQATASGSSMLSNRISHFFDLRGPSLTVDTACSSGLYAVHLACQSIMAGESNMSLVCGSNTYITPECMSLPLSNAGFLSPDGRSYSFDKKGNGYGRGEGYAFVLLKPLHKAIEDGDPIRAVIRATGVNQDGRTPSITQPSSQAQADLIRSTYRTAGLSLDDTGYVEAHGTGTPVGDPLEAAAISQVFQTASRSEPLVVGSVKSNIGHLEGASGLAGLLKTVLALERGVIPPIADFEEANPAIQASVSGIDFPSRPVTWQKPMPGFRRASVSSFGYGGSNAHVVLDDAYNYLRMRGLKGCTASAGLVDGGVSVNGATRHTNGTNGHLSANGTNKTSKTDSGSSVDSEADDNMPTVLLTFAAADEAGLQRQAMALQRYLESHSPHLGNQPDNVFLVDVAHTISHRSAMAWRAFAVVTSEARVRKGLVDILSPAHHAVPSKTPNLTFIFTGQGAQYARMGVGLMRYEVFRRSIHECDEFLRSLGCGWSVIEELGALPESSKINEANLSQPLCTALQVAAVDLLRSWGIVPRSVCGHSSGEVAAAYCAGGLDRKSAWMIAYFRGVVSGKVSSDATQDKTTMMAVGLSRDAVRGYLSQGVSVACVNSPSNVTLSGPVTEIDAIAEALDKAQVFARKLSVKVAYHSRFMEVVAAEYHDLIRDISKPTSETTKGLGDGSSGIRFYSSTYGGRLETMSALTQPAYWVKNLVSPVLFSDAMEAIVKDQPQGVPMFFVEMGPQSALRRPIQETMTQLTSKTPKGKWRYVCILKKDAADERSILETAGTLWASGLAVRLDKLNQDAMRACRKPKHVFDLPSYPFARPRELWEESRLSRNFAMRQHRRHALLGVRERDWNSGEASWRHLIRHQENPWILDHALNGSPLYPGSGMLVMAIEAARQLASASADGRIRAYRLDNVRFLRSVDANDTERGSEAKIVLRPRRQTTNTGSQQFCYDWRVFGINNDDWIECAHGAIQVEMDPQQGTEAEQVARSEARRARLAASLTSQVRTVADKCRLMVHPSQLYKHMSELSGFDYGPYFQCLSDISYDRDGHATATLRLRDFASKMAYAAEDPCVIHPTTLDAICHLQMVALSQGGWNAVPTMMFSHLRKLWISHKLLTAEGNPRMRAATQETMRAFREAECRTMVMLEGSEEPVVILEGQRGTAITSLASSGGTAASGPELKQWLYGLDYKPDLSLLRSEDAQSYLASIFRRDPRCSASPKEKIDRADAIALHYIELALDSIDREATPLQFDDHLGRYVQWMRRIRRQRSQWTLESRGLGQLNMEDVLRDAESEPTQRLTKKVGQHLHQILKGSENALQVIFEGNLADEFYHCDVFATNNSKMGAYIDILAHKNPKLRLLEVGAGTGSFTGRIMPYLAPGEEGGAPVPVRFGEYIYTDVSAGFFEKARERFSFVGDHMKFQKLDLEQTPASQGYDDGTYDVIVAGNVLHATRDLVQTLRYVKGLLRPGGVLLLGEAVNLDNVRDGLIFGLLPGWWLREGQWWSTDDEYKDQGPLLTESQWDMVLREAGFPGVQMVFRDHEEKPHHRVSIIVSARPDEEGLPEISSLTRPVRVNPYRIVFNPASPLQKSIAETLQDYIAREITTGVVVLWAIGEAATLDTQQIQEEGVISLLDLEHSVLESGCDVHFSSIKTLCLGSRFVVWLTYGAAPEASNPWAEAAVGFGRSVCSERGDQGFITLSVASRPGSPSEAAPLVQHVLRVLCQLEAARSPTAENESEFSEKNGVLCIPRFIPAPGMKDTLSERWGARKPRTYRFGQDSDGGTSTSSKPRFRSSIQTPGLLDTLYFAEDPNGCSELKDGEVEIEMKATSMNFKDVMIALGQIPGKSFGFDGAGVVSRVARGSELRPGDAVLYCSSDGGGYGTFVRCPELQTEKLPEGMSFHVAAAIPAVWSTVVYSLDYIARLSAGETVLIHAAAGGVGQAAVQLAKLRRAEVFVTVGSESKRELVKELYDVPDDRIFNSRNDSFAQEVLFATGGRGVDVLLNSLGGELLRQSWECIAPFGRFVDIGKADIIANNMLPMGPFDKNVTFAAVDLVVVHKEGKALMKRILKDVVRLFEENHSLHEPRPLHVFPPSRLEDAMRFLQGGKNTGKVVIDFTCDDAVEYQPLQRQERYNFDADATYVISGGLGGLGREITRWMVTRGARHFVLLSSRGPSDRPEAVKFLKELELSSVKILAPACDVSDRTSLESVLTQAREQLPPIRGCIQSAMALRDDMLANMSSSAFREALNPKCAGSWNLHELLPRDMDFFVLLSSFCGVMGNRGQSNYAAGNAFEDGLARHRVASNLKAVSIDLVLVAEAGWAITNYDSVTLGLRASSNGLMQAQLMALMDMACDPSYDCNAFGAAQVVSMVESPAELARLTREGLLDWIHKPMFSNLRRIGETDSDTADDSKARKDSPVDEVDRLAAIKVAPDLETATEIVRAGLVQKLAKSLSVSSDDMDVGKPAYIIGVDSLIAVEVRYWFMKQLHVEVPVFEILKDRSITELCKHVASKALHTS</sequence>
<dbReference type="STRING" id="645133.E3R0U2"/>
<dbReference type="SMART" id="SM00825">
    <property type="entry name" value="PKS_KS"/>
    <property type="match status" value="1"/>
</dbReference>
<dbReference type="InterPro" id="IPR042104">
    <property type="entry name" value="PKS_dehydratase_sf"/>
</dbReference>
<evidence type="ECO:0000259" key="11">
    <source>
        <dbReference type="PROSITE" id="PS52004"/>
    </source>
</evidence>
<keyword evidence="5" id="KW-0560">Oxidoreductase</keyword>
<dbReference type="SUPFAM" id="SSF55048">
    <property type="entry name" value="Probable ACP-binding domain of malonyl-CoA ACP transacylase"/>
    <property type="match status" value="1"/>
</dbReference>
<dbReference type="VEuPathDB" id="FungiDB:GLRG_11878"/>
<dbReference type="Pfam" id="PF00109">
    <property type="entry name" value="ketoacyl-synt"/>
    <property type="match status" value="1"/>
</dbReference>
<keyword evidence="7" id="KW-0012">Acyltransferase</keyword>
<dbReference type="Gene3D" id="3.10.129.110">
    <property type="entry name" value="Polyketide synthase dehydratase"/>
    <property type="match status" value="1"/>
</dbReference>
<feature type="compositionally biased region" description="Polar residues" evidence="9">
    <location>
        <begin position="474"/>
        <end position="503"/>
    </location>
</feature>
<protein>
    <submittedName>
        <fullName evidence="13">KR domain-containing protein</fullName>
    </submittedName>
</protein>
<dbReference type="InterPro" id="IPR013217">
    <property type="entry name" value="Methyltransf_12"/>
</dbReference>
<feature type="compositionally biased region" description="Low complexity" evidence="9">
    <location>
        <begin position="1929"/>
        <end position="1938"/>
    </location>
</feature>
<evidence type="ECO:0000256" key="3">
    <source>
        <dbReference type="ARBA" id="ARBA00022679"/>
    </source>
</evidence>
<dbReference type="InterPro" id="IPR016036">
    <property type="entry name" value="Malonyl_transacylase_ACP-bd"/>
</dbReference>
<dbReference type="InterPro" id="IPR049900">
    <property type="entry name" value="PKS_mFAS_DH"/>
</dbReference>
<evidence type="ECO:0000313" key="13">
    <source>
        <dbReference type="EMBL" id="EFQ36730.1"/>
    </source>
</evidence>
<dbReference type="GO" id="GO:1901336">
    <property type="term" value="P:lactone biosynthetic process"/>
    <property type="evidence" value="ECO:0007669"/>
    <property type="project" value="UniProtKB-ARBA"/>
</dbReference>
<dbReference type="SUPFAM" id="SSF51735">
    <property type="entry name" value="NAD(P)-binding Rossmann-fold domains"/>
    <property type="match status" value="2"/>
</dbReference>
<dbReference type="InterPro" id="IPR014043">
    <property type="entry name" value="Acyl_transferase_dom"/>
</dbReference>
<dbReference type="InterPro" id="IPR001227">
    <property type="entry name" value="Ac_transferase_dom_sf"/>
</dbReference>
<dbReference type="GO" id="GO:0016491">
    <property type="term" value="F:oxidoreductase activity"/>
    <property type="evidence" value="ECO:0007669"/>
    <property type="project" value="UniProtKB-KW"/>
</dbReference>
<dbReference type="InterPro" id="IPR013149">
    <property type="entry name" value="ADH-like_C"/>
</dbReference>
<dbReference type="InterPro" id="IPR036291">
    <property type="entry name" value="NAD(P)-bd_dom_sf"/>
</dbReference>
<name>E3R0U2_COLGM</name>
<dbReference type="InterPro" id="IPR020806">
    <property type="entry name" value="PKS_PP-bd"/>
</dbReference>
<dbReference type="InterPro" id="IPR014031">
    <property type="entry name" value="Ketoacyl_synth_C"/>
</dbReference>